<feature type="domain" description="Zn(2)-C6 fungal-type" evidence="3">
    <location>
        <begin position="60"/>
        <end position="97"/>
    </location>
</feature>
<dbReference type="InterPro" id="IPR001138">
    <property type="entry name" value="Zn2Cys6_DnaBD"/>
</dbReference>
<dbReference type="InterPro" id="IPR036864">
    <property type="entry name" value="Zn2-C6_fun-type_DNA-bd_sf"/>
</dbReference>
<dbReference type="Gene3D" id="4.10.240.10">
    <property type="entry name" value="Zn(2)-C6 fungal-type DNA-binding domain"/>
    <property type="match status" value="1"/>
</dbReference>
<dbReference type="SUPFAM" id="SSF57701">
    <property type="entry name" value="Zn2/Cys6 DNA-binding domain"/>
    <property type="match status" value="1"/>
</dbReference>
<evidence type="ECO:0000313" key="5">
    <source>
        <dbReference type="Proteomes" id="UP000701801"/>
    </source>
</evidence>
<feature type="region of interest" description="Disordered" evidence="2">
    <location>
        <begin position="1"/>
        <end position="59"/>
    </location>
</feature>
<organism evidence="4 5">
    <name type="scientific">Hymenoscyphus albidus</name>
    <dbReference type="NCBI Taxonomy" id="595503"/>
    <lineage>
        <taxon>Eukaryota</taxon>
        <taxon>Fungi</taxon>
        <taxon>Dikarya</taxon>
        <taxon>Ascomycota</taxon>
        <taxon>Pezizomycotina</taxon>
        <taxon>Leotiomycetes</taxon>
        <taxon>Helotiales</taxon>
        <taxon>Helotiaceae</taxon>
        <taxon>Hymenoscyphus</taxon>
    </lineage>
</organism>
<feature type="compositionally biased region" description="Basic and acidic residues" evidence="2">
    <location>
        <begin position="33"/>
        <end position="59"/>
    </location>
</feature>
<dbReference type="OrthoDB" id="10573618at2759"/>
<dbReference type="Pfam" id="PF00172">
    <property type="entry name" value="Zn_clus"/>
    <property type="match status" value="1"/>
</dbReference>
<keyword evidence="1" id="KW-0539">Nucleus</keyword>
<dbReference type="AlphaFoldDB" id="A0A9N9LRA7"/>
<evidence type="ECO:0000313" key="4">
    <source>
        <dbReference type="EMBL" id="CAG8979864.1"/>
    </source>
</evidence>
<dbReference type="Proteomes" id="UP000701801">
    <property type="component" value="Unassembled WGS sequence"/>
</dbReference>
<name>A0A9N9LRA7_9HELO</name>
<dbReference type="EMBL" id="CAJVRM010000340">
    <property type="protein sequence ID" value="CAG8979864.1"/>
    <property type="molecule type" value="Genomic_DNA"/>
</dbReference>
<feature type="compositionally biased region" description="Polar residues" evidence="2">
    <location>
        <begin position="22"/>
        <end position="32"/>
    </location>
</feature>
<reference evidence="4" key="1">
    <citation type="submission" date="2021-07" db="EMBL/GenBank/DDBJ databases">
        <authorList>
            <person name="Durling M."/>
        </authorList>
    </citation>
    <scope>NUCLEOTIDE SEQUENCE</scope>
</reference>
<keyword evidence="5" id="KW-1185">Reference proteome</keyword>
<proteinExistence type="predicted"/>
<accession>A0A9N9LRA7</accession>
<feature type="compositionally biased region" description="Basic and acidic residues" evidence="2">
    <location>
        <begin position="113"/>
        <end position="122"/>
    </location>
</feature>
<dbReference type="GO" id="GO:0000981">
    <property type="term" value="F:DNA-binding transcription factor activity, RNA polymerase II-specific"/>
    <property type="evidence" value="ECO:0007669"/>
    <property type="project" value="InterPro"/>
</dbReference>
<protein>
    <recommendedName>
        <fullName evidence="3">Zn(2)-C6 fungal-type domain-containing protein</fullName>
    </recommendedName>
</protein>
<dbReference type="GO" id="GO:0008270">
    <property type="term" value="F:zinc ion binding"/>
    <property type="evidence" value="ECO:0007669"/>
    <property type="project" value="InterPro"/>
</dbReference>
<comment type="caution">
    <text evidence="4">The sequence shown here is derived from an EMBL/GenBank/DDBJ whole genome shotgun (WGS) entry which is preliminary data.</text>
</comment>
<evidence type="ECO:0000256" key="2">
    <source>
        <dbReference type="SAM" id="MobiDB-lite"/>
    </source>
</evidence>
<feature type="region of interest" description="Disordered" evidence="2">
    <location>
        <begin position="92"/>
        <end position="146"/>
    </location>
</feature>
<evidence type="ECO:0000259" key="3">
    <source>
        <dbReference type="Pfam" id="PF00172"/>
    </source>
</evidence>
<sequence>MENSKGIIPEPLNVRKRDDTLPKNNQNAGTTNKAEHKPPEKDPDPLKSPESSPSRDARRGCLPCYYIHERCSLRDTPSVPCTRCQQKSLECVMYPSPNGPRDPERGFTAPRSMESKTREESGVVRGPSVRPRGPRARSGEGGEEGG</sequence>
<gene>
    <name evidence="4" type="ORF">HYALB_00002637</name>
</gene>
<evidence type="ECO:0000256" key="1">
    <source>
        <dbReference type="ARBA" id="ARBA00023242"/>
    </source>
</evidence>